<accession>A0A1M7PQM8</accession>
<evidence type="ECO:0000256" key="4">
    <source>
        <dbReference type="ARBA" id="ARBA00022989"/>
    </source>
</evidence>
<evidence type="ECO:0000256" key="2">
    <source>
        <dbReference type="ARBA" id="ARBA00022475"/>
    </source>
</evidence>
<evidence type="ECO:0000256" key="1">
    <source>
        <dbReference type="ARBA" id="ARBA00004651"/>
    </source>
</evidence>
<sequence>MNGEWSLAYPGIPLAAVAGVFGALLISVTAPVVICIAWWSGRLGRADDALPSLARLHDVVGLTPAAVTARARQLRPMLSRLPPEDIAPDATGLALGSLRRSRLLLGPADGPVLRASWEDGVLALMGPRSGKTTSLAVPMLLGAPGAALATSNRADLWATTHAARTDHGRVWVFDPQGITRGEQRWWWDPLTALTTVEDAARLAAHFVQPIRGSRTSDFWLAAAEDLLTSLFLAAARGGSLHDVQMWLADPSDEEPASLLLRQGWAQAGRALRGRQQGAIETRDGIWETARTAARCLQDPAIMAWVTPQKSSPLAQFHPAEFPFSTDTLYLLSKDGAGSCAPMVAGLTDQVLRWGVRAAEDYGGRLDPPLVAVLDEAANICPIADLPQLYSHYGGRGLSLITILQNYAQGSGVWGDRGMATLWAAGTIKLIGAGIDDPRFATDVSTLVGEHDVATLSLSRDPHGTMSRQLSTRRQRVLGPEHVRRLTRGTALLLAVGCRPALVRLLPWYEGPRAADLTAATAASVRAIAGFRAHGIRSAEPVALWPENTVDRAEPAAVVPALLRRFRRSGNPQA</sequence>
<comment type="subcellular location">
    <subcellularLocation>
        <location evidence="1">Cell membrane</location>
        <topology evidence="1">Multi-pass membrane protein</topology>
    </subcellularLocation>
</comment>
<evidence type="ECO:0000256" key="5">
    <source>
        <dbReference type="ARBA" id="ARBA00023136"/>
    </source>
</evidence>
<proteinExistence type="predicted"/>
<dbReference type="InterPro" id="IPR027417">
    <property type="entry name" value="P-loop_NTPase"/>
</dbReference>
<evidence type="ECO:0000313" key="9">
    <source>
        <dbReference type="Proteomes" id="UP000184440"/>
    </source>
</evidence>
<keyword evidence="3 6" id="KW-0812">Transmembrane</keyword>
<dbReference type="STRING" id="134849.SAMN05443668_103579"/>
<name>A0A1M7PQM8_9ACTN</name>
<evidence type="ECO:0000259" key="7">
    <source>
        <dbReference type="Pfam" id="PF12696"/>
    </source>
</evidence>
<keyword evidence="2" id="KW-1003">Cell membrane</keyword>
<dbReference type="EMBL" id="FRCS01000003">
    <property type="protein sequence ID" value="SHN19523.1"/>
    <property type="molecule type" value="Genomic_DNA"/>
</dbReference>
<dbReference type="InterPro" id="IPR051539">
    <property type="entry name" value="T4SS-coupling_protein"/>
</dbReference>
<dbReference type="SUPFAM" id="SSF52540">
    <property type="entry name" value="P-loop containing nucleoside triphosphate hydrolases"/>
    <property type="match status" value="1"/>
</dbReference>
<keyword evidence="5 6" id="KW-0472">Membrane</keyword>
<dbReference type="Pfam" id="PF12696">
    <property type="entry name" value="TraG-D_C"/>
    <property type="match status" value="1"/>
</dbReference>
<dbReference type="Gene3D" id="3.40.50.300">
    <property type="entry name" value="P-loop containing nucleotide triphosphate hydrolases"/>
    <property type="match status" value="1"/>
</dbReference>
<dbReference type="GO" id="GO:0005886">
    <property type="term" value="C:plasma membrane"/>
    <property type="evidence" value="ECO:0007669"/>
    <property type="project" value="UniProtKB-SubCell"/>
</dbReference>
<protein>
    <submittedName>
        <fullName evidence="8">Type IV secretory pathway, VirD4 component, TraG/TraD family ATPase</fullName>
    </submittedName>
</protein>
<feature type="domain" description="TraD/TraG TraM recognition site" evidence="7">
    <location>
        <begin position="368"/>
        <end position="486"/>
    </location>
</feature>
<evidence type="ECO:0000256" key="3">
    <source>
        <dbReference type="ARBA" id="ARBA00022692"/>
    </source>
</evidence>
<dbReference type="CDD" id="cd01127">
    <property type="entry name" value="TrwB_TraG_TraD_VirD4"/>
    <property type="match status" value="1"/>
</dbReference>
<organism evidence="8 9">
    <name type="scientific">Cryptosporangium aurantiacum</name>
    <dbReference type="NCBI Taxonomy" id="134849"/>
    <lineage>
        <taxon>Bacteria</taxon>
        <taxon>Bacillati</taxon>
        <taxon>Actinomycetota</taxon>
        <taxon>Actinomycetes</taxon>
        <taxon>Cryptosporangiales</taxon>
        <taxon>Cryptosporangiaceae</taxon>
        <taxon>Cryptosporangium</taxon>
    </lineage>
</organism>
<dbReference type="PANTHER" id="PTHR37937">
    <property type="entry name" value="CONJUGATIVE TRANSFER: DNA TRANSPORT"/>
    <property type="match status" value="1"/>
</dbReference>
<evidence type="ECO:0000256" key="6">
    <source>
        <dbReference type="SAM" id="Phobius"/>
    </source>
</evidence>
<dbReference type="PANTHER" id="PTHR37937:SF1">
    <property type="entry name" value="CONJUGATIVE TRANSFER: DNA TRANSPORT"/>
    <property type="match status" value="1"/>
</dbReference>
<evidence type="ECO:0000313" key="8">
    <source>
        <dbReference type="EMBL" id="SHN19523.1"/>
    </source>
</evidence>
<feature type="transmembrane region" description="Helical" evidence="6">
    <location>
        <begin position="12"/>
        <end position="39"/>
    </location>
</feature>
<reference evidence="8 9" key="1">
    <citation type="submission" date="2016-11" db="EMBL/GenBank/DDBJ databases">
        <authorList>
            <person name="Jaros S."/>
            <person name="Januszkiewicz K."/>
            <person name="Wedrychowicz H."/>
        </authorList>
    </citation>
    <scope>NUCLEOTIDE SEQUENCE [LARGE SCALE GENOMIC DNA]</scope>
    <source>
        <strain evidence="8 9">DSM 46144</strain>
    </source>
</reference>
<dbReference type="AlphaFoldDB" id="A0A1M7PQM8"/>
<dbReference type="Proteomes" id="UP000184440">
    <property type="component" value="Unassembled WGS sequence"/>
</dbReference>
<keyword evidence="4 6" id="KW-1133">Transmembrane helix</keyword>
<gene>
    <name evidence="8" type="ORF">SAMN05443668_103579</name>
</gene>
<dbReference type="InterPro" id="IPR032689">
    <property type="entry name" value="TraG-D_C"/>
</dbReference>
<keyword evidence="9" id="KW-1185">Reference proteome</keyword>